<dbReference type="AlphaFoldDB" id="A0A059EWP6"/>
<evidence type="ECO:0000256" key="2">
    <source>
        <dbReference type="PROSITE-ProRule" id="PRU00035"/>
    </source>
</evidence>
<keyword evidence="1 2" id="KW-0103">Bromodomain</keyword>
<dbReference type="InterPro" id="IPR018359">
    <property type="entry name" value="Bromodomain_CS"/>
</dbReference>
<reference evidence="6" key="1">
    <citation type="submission" date="2013-02" db="EMBL/GenBank/DDBJ databases">
        <authorList>
            <consortium name="The Broad Institute Genome Sequencing Platform"/>
            <person name="Cuomo C."/>
            <person name="Becnel J."/>
            <person name="Sanscrainte N."/>
            <person name="Walker B."/>
            <person name="Young S.K."/>
            <person name="Zeng Q."/>
            <person name="Gargeya S."/>
            <person name="Fitzgerald M."/>
            <person name="Haas B."/>
            <person name="Abouelleil A."/>
            <person name="Alvarado L."/>
            <person name="Arachchi H.M."/>
            <person name="Berlin A.M."/>
            <person name="Chapman S.B."/>
            <person name="Dewar J."/>
            <person name="Goldberg J."/>
            <person name="Griggs A."/>
            <person name="Gujja S."/>
            <person name="Hansen M."/>
            <person name="Howarth C."/>
            <person name="Imamovic A."/>
            <person name="Larimer J."/>
            <person name="McCowan C."/>
            <person name="Murphy C."/>
            <person name="Neiman D."/>
            <person name="Pearson M."/>
            <person name="Priest M."/>
            <person name="Roberts A."/>
            <person name="Saif S."/>
            <person name="Shea T."/>
            <person name="Sisk P."/>
            <person name="Sykes S."/>
            <person name="Wortman J."/>
            <person name="Nusbaum C."/>
            <person name="Birren B."/>
        </authorList>
    </citation>
    <scope>NUCLEOTIDE SEQUENCE [LARGE SCALE GENOMIC DNA]</scope>
    <source>
        <strain evidence="6">PRA339</strain>
    </source>
</reference>
<dbReference type="OrthoDB" id="784962at2759"/>
<dbReference type="Pfam" id="PF00439">
    <property type="entry name" value="Bromodomain"/>
    <property type="match status" value="2"/>
</dbReference>
<dbReference type="GO" id="GO:0006355">
    <property type="term" value="P:regulation of DNA-templated transcription"/>
    <property type="evidence" value="ECO:0007669"/>
    <property type="project" value="TreeGrafter"/>
</dbReference>
<protein>
    <recommendedName>
        <fullName evidence="4">Bromo domain-containing protein</fullName>
    </recommendedName>
</protein>
<keyword evidence="6" id="KW-1185">Reference proteome</keyword>
<organism evidence="5 6">
    <name type="scientific">Anncaliia algerae PRA339</name>
    <dbReference type="NCBI Taxonomy" id="1288291"/>
    <lineage>
        <taxon>Eukaryota</taxon>
        <taxon>Fungi</taxon>
        <taxon>Fungi incertae sedis</taxon>
        <taxon>Microsporidia</taxon>
        <taxon>Tubulinosematoidea</taxon>
        <taxon>Tubulinosematidae</taxon>
        <taxon>Anncaliia</taxon>
    </lineage>
</organism>
<dbReference type="HOGENOM" id="CLU_001499_5_1_1"/>
<dbReference type="GO" id="GO:0005634">
    <property type="term" value="C:nucleus"/>
    <property type="evidence" value="ECO:0007669"/>
    <property type="project" value="TreeGrafter"/>
</dbReference>
<feature type="domain" description="Bromo" evidence="4">
    <location>
        <begin position="18"/>
        <end position="90"/>
    </location>
</feature>
<dbReference type="STRING" id="1288291.A0A059EWP6"/>
<feature type="domain" description="Bromo" evidence="4">
    <location>
        <begin position="125"/>
        <end position="193"/>
    </location>
</feature>
<evidence type="ECO:0000259" key="4">
    <source>
        <dbReference type="PROSITE" id="PS50014"/>
    </source>
</evidence>
<evidence type="ECO:0000313" key="6">
    <source>
        <dbReference type="Proteomes" id="UP000030655"/>
    </source>
</evidence>
<dbReference type="Gene3D" id="1.20.920.10">
    <property type="entry name" value="Bromodomain-like"/>
    <property type="match status" value="2"/>
</dbReference>
<gene>
    <name evidence="5" type="ORF">H312_03455</name>
</gene>
<dbReference type="PANTHER" id="PTHR22880:SF225">
    <property type="entry name" value="BROMODOMAIN-CONTAINING PROTEIN BET-1-RELATED"/>
    <property type="match status" value="1"/>
</dbReference>
<name>A0A059EWP6_9MICR</name>
<dbReference type="SMART" id="SM00297">
    <property type="entry name" value="BROMO"/>
    <property type="match status" value="2"/>
</dbReference>
<dbReference type="SUPFAM" id="SSF47370">
    <property type="entry name" value="Bromodomain"/>
    <property type="match status" value="2"/>
</dbReference>
<accession>A0A059EWP6</accession>
<dbReference type="PROSITE" id="PS00633">
    <property type="entry name" value="BROMODOMAIN_1"/>
    <property type="match status" value="2"/>
</dbReference>
<dbReference type="PANTHER" id="PTHR22880">
    <property type="entry name" value="FALZ-RELATED BROMODOMAIN-CONTAINING PROTEINS"/>
    <property type="match status" value="1"/>
</dbReference>
<evidence type="ECO:0000256" key="3">
    <source>
        <dbReference type="SAM" id="Coils"/>
    </source>
</evidence>
<dbReference type="GO" id="GO:0000785">
    <property type="term" value="C:chromatin"/>
    <property type="evidence" value="ECO:0007669"/>
    <property type="project" value="TreeGrafter"/>
</dbReference>
<proteinExistence type="predicted"/>
<dbReference type="Proteomes" id="UP000030655">
    <property type="component" value="Unassembled WGS sequence"/>
</dbReference>
<evidence type="ECO:0000313" key="5">
    <source>
        <dbReference type="EMBL" id="KCZ79159.1"/>
    </source>
</evidence>
<dbReference type="PRINTS" id="PR00503">
    <property type="entry name" value="BROMODOMAIN"/>
</dbReference>
<dbReference type="InterPro" id="IPR050935">
    <property type="entry name" value="Bromo_chromatin_reader"/>
</dbReference>
<dbReference type="PROSITE" id="PS50014">
    <property type="entry name" value="BROMODOMAIN_2"/>
    <property type="match status" value="2"/>
</dbReference>
<sequence>MSNQDKLKKCREILSKLKRSSNSVPFKDPVDPITLGLPDYFEKIKQPMDLSTIKSNLDNEKYKTPEQFRDDIMLMLNNCYIYNEEGSYVYKCGKELQRLFEQNYSIHIENKENLSQFLNELLKQKHRNYSWPFLEPVDIKQVPDYYTVIKNPIDLKTIQSRLVSYKNKEELKRDLDLMIQNCFTYNMPGSDVYECGVKLKKVIDSLFYEDNNLEEQILEIKSKIQLLQRELESLEAKQNKTKNYTAQERVDLAKKIESLNKIDGIQRVLTKYLTDIDYTKTELVVDLRDLPNQAIEDLENFVMNAENEEETETV</sequence>
<keyword evidence="3" id="KW-0175">Coiled coil</keyword>
<dbReference type="GO" id="GO:0006338">
    <property type="term" value="P:chromatin remodeling"/>
    <property type="evidence" value="ECO:0007669"/>
    <property type="project" value="TreeGrafter"/>
</dbReference>
<dbReference type="EMBL" id="KK365341">
    <property type="protein sequence ID" value="KCZ79159.1"/>
    <property type="molecule type" value="Genomic_DNA"/>
</dbReference>
<dbReference type="InterPro" id="IPR001487">
    <property type="entry name" value="Bromodomain"/>
</dbReference>
<dbReference type="InterPro" id="IPR036427">
    <property type="entry name" value="Bromodomain-like_sf"/>
</dbReference>
<feature type="coiled-coil region" evidence="3">
    <location>
        <begin position="210"/>
        <end position="244"/>
    </location>
</feature>
<evidence type="ECO:0000256" key="1">
    <source>
        <dbReference type="ARBA" id="ARBA00023117"/>
    </source>
</evidence>
<reference evidence="5 6" key="2">
    <citation type="submission" date="2014-03" db="EMBL/GenBank/DDBJ databases">
        <title>The Genome Sequence of Anncaliia algerae insect isolate PRA339.</title>
        <authorList>
            <consortium name="The Broad Institute Genome Sequencing Platform"/>
            <consortium name="The Broad Institute Genome Sequencing Center for Infectious Disease"/>
            <person name="Cuomo C."/>
            <person name="Becnel J."/>
            <person name="Sanscrainte N."/>
            <person name="Walker B."/>
            <person name="Young S.K."/>
            <person name="Zeng Q."/>
            <person name="Gargeya S."/>
            <person name="Fitzgerald M."/>
            <person name="Haas B."/>
            <person name="Abouelleil A."/>
            <person name="Alvarado L."/>
            <person name="Arachchi H.M."/>
            <person name="Berlin A.M."/>
            <person name="Chapman S.B."/>
            <person name="Dewar J."/>
            <person name="Goldberg J."/>
            <person name="Griggs A."/>
            <person name="Gujja S."/>
            <person name="Hansen M."/>
            <person name="Howarth C."/>
            <person name="Imamovic A."/>
            <person name="Larimer J."/>
            <person name="McCowan C."/>
            <person name="Murphy C."/>
            <person name="Neiman D."/>
            <person name="Pearson M."/>
            <person name="Priest M."/>
            <person name="Roberts A."/>
            <person name="Saif S."/>
            <person name="Shea T."/>
            <person name="Sisk P."/>
            <person name="Sykes S."/>
            <person name="Wortman J."/>
            <person name="Nusbaum C."/>
            <person name="Birren B."/>
        </authorList>
    </citation>
    <scope>NUCLEOTIDE SEQUENCE [LARGE SCALE GENOMIC DNA]</scope>
    <source>
        <strain evidence="5 6">PRA339</strain>
    </source>
</reference>
<dbReference type="VEuPathDB" id="MicrosporidiaDB:H312_03455"/>